<organism evidence="1 2">
    <name type="scientific">Hemibagrus guttatus</name>
    <dbReference type="NCBI Taxonomy" id="175788"/>
    <lineage>
        <taxon>Eukaryota</taxon>
        <taxon>Metazoa</taxon>
        <taxon>Chordata</taxon>
        <taxon>Craniata</taxon>
        <taxon>Vertebrata</taxon>
        <taxon>Euteleostomi</taxon>
        <taxon>Actinopterygii</taxon>
        <taxon>Neopterygii</taxon>
        <taxon>Teleostei</taxon>
        <taxon>Ostariophysi</taxon>
        <taxon>Siluriformes</taxon>
        <taxon>Bagridae</taxon>
        <taxon>Hemibagrus</taxon>
    </lineage>
</organism>
<dbReference type="GO" id="GO:0003676">
    <property type="term" value="F:nucleic acid binding"/>
    <property type="evidence" value="ECO:0007669"/>
    <property type="project" value="InterPro"/>
</dbReference>
<protein>
    <submittedName>
        <fullName evidence="1">Uncharacterized protein</fullName>
    </submittedName>
</protein>
<evidence type="ECO:0000313" key="2">
    <source>
        <dbReference type="Proteomes" id="UP001274896"/>
    </source>
</evidence>
<dbReference type="Proteomes" id="UP001274896">
    <property type="component" value="Unassembled WGS sequence"/>
</dbReference>
<reference evidence="1" key="1">
    <citation type="submission" date="2023-06" db="EMBL/GenBank/DDBJ databases">
        <title>Male Hemibagrus guttatus genome.</title>
        <authorList>
            <person name="Bian C."/>
        </authorList>
    </citation>
    <scope>NUCLEOTIDE SEQUENCE</scope>
    <source>
        <strain evidence="1">Male_cb2023</strain>
        <tissue evidence="1">Muscle</tissue>
    </source>
</reference>
<keyword evidence="2" id="KW-1185">Reference proteome</keyword>
<dbReference type="InterPro" id="IPR036397">
    <property type="entry name" value="RNaseH_sf"/>
</dbReference>
<accession>A0AAE0Q9E0</accession>
<evidence type="ECO:0000313" key="1">
    <source>
        <dbReference type="EMBL" id="KAK3516024.1"/>
    </source>
</evidence>
<dbReference type="EMBL" id="JAUCMX010000019">
    <property type="protein sequence ID" value="KAK3516024.1"/>
    <property type="molecule type" value="Genomic_DNA"/>
</dbReference>
<dbReference type="AlphaFoldDB" id="A0AAE0Q9E0"/>
<comment type="caution">
    <text evidence="1">The sequence shown here is derived from an EMBL/GenBank/DDBJ whole genome shotgun (WGS) entry which is preliminary data.</text>
</comment>
<feature type="non-terminal residue" evidence="1">
    <location>
        <position position="1"/>
    </location>
</feature>
<name>A0AAE0Q9E0_9TELE</name>
<gene>
    <name evidence="1" type="ORF">QTP70_001864</name>
</gene>
<sequence length="122" mass="14253">IIFSQSSPVIKKYCEVMAEDLTQQLWKDIVDCECFSLQLDESTDREFCKQPKNYMKDCIIVCAKSPDLNPIKMLCLDLKRAVHARCPSNLSQLAEFCKEEWEKSPKTDVRDWSVVTEDLWLK</sequence>
<proteinExistence type="predicted"/>
<dbReference type="Gene3D" id="3.30.420.10">
    <property type="entry name" value="Ribonuclease H-like superfamily/Ribonuclease H"/>
    <property type="match status" value="1"/>
</dbReference>